<gene>
    <name evidence="1" type="ORF">SAMN05421736_11814</name>
</gene>
<keyword evidence="2" id="KW-1185">Reference proteome</keyword>
<evidence type="ECO:0000313" key="2">
    <source>
        <dbReference type="Proteomes" id="UP000198935"/>
    </source>
</evidence>
<dbReference type="Proteomes" id="UP000198935">
    <property type="component" value="Unassembled WGS sequence"/>
</dbReference>
<proteinExistence type="predicted"/>
<dbReference type="SUPFAM" id="SSF53850">
    <property type="entry name" value="Periplasmic binding protein-like II"/>
    <property type="match status" value="1"/>
</dbReference>
<dbReference type="EMBL" id="FNPI01000018">
    <property type="protein sequence ID" value="SDZ56850.1"/>
    <property type="molecule type" value="Genomic_DNA"/>
</dbReference>
<dbReference type="Pfam" id="PF01547">
    <property type="entry name" value="SBP_bac_1"/>
    <property type="match status" value="1"/>
</dbReference>
<dbReference type="InterPro" id="IPR050490">
    <property type="entry name" value="Bact_solute-bd_prot1"/>
</dbReference>
<keyword evidence="1" id="KW-0813">Transport</keyword>
<dbReference type="PANTHER" id="PTHR43649">
    <property type="entry name" value="ARABINOSE-BINDING PROTEIN-RELATED"/>
    <property type="match status" value="1"/>
</dbReference>
<dbReference type="InterPro" id="IPR006059">
    <property type="entry name" value="SBP"/>
</dbReference>
<dbReference type="STRING" id="1503961.SAMN05421736_11814"/>
<keyword evidence="1" id="KW-0762">Sugar transport</keyword>
<dbReference type="Gene3D" id="3.40.190.10">
    <property type="entry name" value="Periplasmic binding protein-like II"/>
    <property type="match status" value="2"/>
</dbReference>
<protein>
    <submittedName>
        <fullName evidence="1">Multiple sugar transport system substrate-binding protein</fullName>
    </submittedName>
</protein>
<accession>A0A1H3U300</accession>
<dbReference type="CDD" id="cd13585">
    <property type="entry name" value="PBP2_TMBP_like"/>
    <property type="match status" value="1"/>
</dbReference>
<organism evidence="1 2">
    <name type="scientific">Evansella caseinilytica</name>
    <dbReference type="NCBI Taxonomy" id="1503961"/>
    <lineage>
        <taxon>Bacteria</taxon>
        <taxon>Bacillati</taxon>
        <taxon>Bacillota</taxon>
        <taxon>Bacilli</taxon>
        <taxon>Bacillales</taxon>
        <taxon>Bacillaceae</taxon>
        <taxon>Evansella</taxon>
    </lineage>
</organism>
<sequence length="466" mass="50492">MNGWSPNSPLDGLPFMKDAINGGINMRKILLIIGSLLLVALVSACGSNNEGGNAGDNTNQSSSDQTLTVLVEGGSPAQTVADLTKEMFEENTGYEVIIESVPYSGIYDRMRTELTSGTGAFDVATIDTIWLPALYQGLEPIQEMITDEMQDDLFPGLIDGASMNGNVYGLPTWTNSKILLYREDLFNDSNNQDEFLDEFGYELSPPETWDQYKDVAIFFGNNENYPELYGTSVFGATSGDSVASWLDHVAQAGAEALVIDEAGEVIVNDDDHVAALEFLNDLVNEEGVVPEGVLETASAETSELFYNGNLAMMLAWGHFYVPSNDPDTSKVAGDVSAAPMIAGDGGIGVVPGPWYQVIPASSEKKDIAKEYLLFLYENNHLYADALGVAARQSVFEEYGQKEAFAHLNELATTLNGEQTQNRPSTDKWEEIESEALLPAVQNVLSGSQTPQEALNDAKEIIEGIVN</sequence>
<dbReference type="PANTHER" id="PTHR43649:SF12">
    <property type="entry name" value="DIACETYLCHITOBIOSE BINDING PROTEIN DASA"/>
    <property type="match status" value="1"/>
</dbReference>
<dbReference type="AlphaFoldDB" id="A0A1H3U300"/>
<reference evidence="2" key="1">
    <citation type="submission" date="2016-10" db="EMBL/GenBank/DDBJ databases">
        <authorList>
            <person name="Varghese N."/>
            <person name="Submissions S."/>
        </authorList>
    </citation>
    <scope>NUCLEOTIDE SEQUENCE [LARGE SCALE GENOMIC DNA]</scope>
    <source>
        <strain evidence="2">SP</strain>
    </source>
</reference>
<evidence type="ECO:0000313" key="1">
    <source>
        <dbReference type="EMBL" id="SDZ56850.1"/>
    </source>
</evidence>
<name>A0A1H3U300_9BACI</name>